<dbReference type="AlphaFoldDB" id="A0A4C1VNN9"/>
<protein>
    <submittedName>
        <fullName evidence="1">Uncharacterized protein</fullName>
    </submittedName>
</protein>
<gene>
    <name evidence="1" type="ORF">EVAR_26399_1</name>
</gene>
<dbReference type="EMBL" id="BGZK01000387">
    <property type="protein sequence ID" value="GBP40736.1"/>
    <property type="molecule type" value="Genomic_DNA"/>
</dbReference>
<dbReference type="Proteomes" id="UP000299102">
    <property type="component" value="Unassembled WGS sequence"/>
</dbReference>
<accession>A0A4C1VNN9</accession>
<organism evidence="1 2">
    <name type="scientific">Eumeta variegata</name>
    <name type="common">Bagworm moth</name>
    <name type="synonym">Eumeta japonica</name>
    <dbReference type="NCBI Taxonomy" id="151549"/>
    <lineage>
        <taxon>Eukaryota</taxon>
        <taxon>Metazoa</taxon>
        <taxon>Ecdysozoa</taxon>
        <taxon>Arthropoda</taxon>
        <taxon>Hexapoda</taxon>
        <taxon>Insecta</taxon>
        <taxon>Pterygota</taxon>
        <taxon>Neoptera</taxon>
        <taxon>Endopterygota</taxon>
        <taxon>Lepidoptera</taxon>
        <taxon>Glossata</taxon>
        <taxon>Ditrysia</taxon>
        <taxon>Tineoidea</taxon>
        <taxon>Psychidae</taxon>
        <taxon>Oiketicinae</taxon>
        <taxon>Eumeta</taxon>
    </lineage>
</organism>
<comment type="caution">
    <text evidence="1">The sequence shown here is derived from an EMBL/GenBank/DDBJ whole genome shotgun (WGS) entry which is preliminary data.</text>
</comment>
<proteinExistence type="predicted"/>
<reference evidence="1 2" key="1">
    <citation type="journal article" date="2019" name="Commun. Biol.">
        <title>The bagworm genome reveals a unique fibroin gene that provides high tensile strength.</title>
        <authorList>
            <person name="Kono N."/>
            <person name="Nakamura H."/>
            <person name="Ohtoshi R."/>
            <person name="Tomita M."/>
            <person name="Numata K."/>
            <person name="Arakawa K."/>
        </authorList>
    </citation>
    <scope>NUCLEOTIDE SEQUENCE [LARGE SCALE GENOMIC DNA]</scope>
</reference>
<sequence>MVRSRSGTPFVADVTLKLSAMKAFEPTLDALYRRKPDRQYACQVFVILLLVKPPQPFNSRLSAMSSPCLQPASSDDRLVRTGVSNDRCCKWGATFERHDGQAEYFYFG</sequence>
<name>A0A4C1VNN9_EUMVA</name>
<evidence type="ECO:0000313" key="2">
    <source>
        <dbReference type="Proteomes" id="UP000299102"/>
    </source>
</evidence>
<keyword evidence="2" id="KW-1185">Reference proteome</keyword>
<evidence type="ECO:0000313" key="1">
    <source>
        <dbReference type="EMBL" id="GBP40736.1"/>
    </source>
</evidence>